<dbReference type="SUPFAM" id="SSF51230">
    <property type="entry name" value="Single hybrid motif"/>
    <property type="match status" value="1"/>
</dbReference>
<accession>A0A0P6VWT5</accession>
<organism evidence="2 3">
    <name type="scientific">Prosthecodimorpha hirschii</name>
    <dbReference type="NCBI Taxonomy" id="665126"/>
    <lineage>
        <taxon>Bacteria</taxon>
        <taxon>Pseudomonadati</taxon>
        <taxon>Pseudomonadota</taxon>
        <taxon>Alphaproteobacteria</taxon>
        <taxon>Hyphomicrobiales</taxon>
        <taxon>Ancalomicrobiaceae</taxon>
        <taxon>Prosthecodimorpha</taxon>
    </lineage>
</organism>
<dbReference type="Proteomes" id="UP000048984">
    <property type="component" value="Unassembled WGS sequence"/>
</dbReference>
<protein>
    <recommendedName>
        <fullName evidence="1">Lipoyl-binding domain-containing protein</fullName>
    </recommendedName>
</protein>
<dbReference type="InterPro" id="IPR000089">
    <property type="entry name" value="Biotin_lipoyl"/>
</dbReference>
<keyword evidence="3" id="KW-1185">Reference proteome</keyword>
<dbReference type="InterPro" id="IPR000073">
    <property type="entry name" value="AB_hydrolase_1"/>
</dbReference>
<dbReference type="PRINTS" id="PR00111">
    <property type="entry name" value="ABHYDROLASE"/>
</dbReference>
<proteinExistence type="predicted"/>
<dbReference type="PANTHER" id="PTHR43194">
    <property type="entry name" value="HYDROLASE ALPHA/BETA FOLD FAMILY"/>
    <property type="match status" value="1"/>
</dbReference>
<comment type="caution">
    <text evidence="2">The sequence shown here is derived from an EMBL/GenBank/DDBJ whole genome shotgun (WGS) entry which is preliminary data.</text>
</comment>
<dbReference type="InterPro" id="IPR029058">
    <property type="entry name" value="AB_hydrolase_fold"/>
</dbReference>
<dbReference type="EMBL" id="LJYW01000001">
    <property type="protein sequence ID" value="KPL55634.1"/>
    <property type="molecule type" value="Genomic_DNA"/>
</dbReference>
<dbReference type="InterPro" id="IPR050228">
    <property type="entry name" value="Carboxylesterase_BioH"/>
</dbReference>
<dbReference type="Pfam" id="PF00561">
    <property type="entry name" value="Abhydrolase_1"/>
    <property type="match status" value="1"/>
</dbReference>
<reference evidence="2 3" key="2">
    <citation type="submission" date="2015-10" db="EMBL/GenBank/DDBJ databases">
        <title>Draft Genome Sequence of Prosthecomicrobium hirschii ATCC 27832.</title>
        <authorList>
            <person name="Daniel J."/>
            <person name="Givan S.A."/>
            <person name="Brun Y.V."/>
            <person name="Brown P.J."/>
        </authorList>
    </citation>
    <scope>NUCLEOTIDE SEQUENCE [LARGE SCALE GENOMIC DNA]</scope>
    <source>
        <strain evidence="2 3">16</strain>
    </source>
</reference>
<evidence type="ECO:0000313" key="3">
    <source>
        <dbReference type="Proteomes" id="UP000048984"/>
    </source>
</evidence>
<dbReference type="SUPFAM" id="SSF53474">
    <property type="entry name" value="alpha/beta-Hydrolases"/>
    <property type="match status" value="1"/>
</dbReference>
<dbReference type="PANTHER" id="PTHR43194:SF2">
    <property type="entry name" value="PEROXISOMAL MEMBRANE PROTEIN LPX1"/>
    <property type="match status" value="1"/>
</dbReference>
<dbReference type="CDD" id="cd06849">
    <property type="entry name" value="lipoyl_domain"/>
    <property type="match status" value="1"/>
</dbReference>
<feature type="domain" description="Lipoyl-binding" evidence="1">
    <location>
        <begin position="5"/>
        <end position="80"/>
    </location>
</feature>
<evidence type="ECO:0000313" key="2">
    <source>
        <dbReference type="EMBL" id="KPL55634.1"/>
    </source>
</evidence>
<sequence>MSAAVTPVRMPRYGMTMTEGAVARWLVTPGETVAAGQDLAEIETTKITNVETAAVAGVLRRAVVEAGRIVPVGTLIGVIADAGVPDAEIDAVVATQSALVDDAADTDAGPVDEVVPVGALSIALRRTPGAGSSDTVPVVLIHGFGGDRDNWMFVETRLAAERPVLALDLPGHGASGTEIGDGTLATLAAAVTGLMDTLNLPRAHLVGHSLGGAVALAAAAARPEAVASLSLLAPVGFGPEIDGTYIAGFLAAERRKDLKDILGRLFADADAVERRMIDDVLRMKRRDGVPEALATIAAALFPDGRQAVDLRADAASLACPVAVVWGEADRIIPIAHTEELPTGFTVTRIAGAGHMPQLEAPAEVVRALRDGFARAGA</sequence>
<dbReference type="Pfam" id="PF00364">
    <property type="entry name" value="Biotin_lipoyl"/>
    <property type="match status" value="1"/>
</dbReference>
<gene>
    <name evidence="2" type="ORF">ABB55_02575</name>
</gene>
<dbReference type="Gene3D" id="2.40.50.100">
    <property type="match status" value="1"/>
</dbReference>
<dbReference type="NCBIfam" id="NF011457">
    <property type="entry name" value="PRK14875.1"/>
    <property type="match status" value="1"/>
</dbReference>
<dbReference type="Gene3D" id="3.40.50.1820">
    <property type="entry name" value="alpha/beta hydrolase"/>
    <property type="match status" value="1"/>
</dbReference>
<dbReference type="PROSITE" id="PS50968">
    <property type="entry name" value="BIOTINYL_LIPOYL"/>
    <property type="match status" value="1"/>
</dbReference>
<name>A0A0P6VWT5_9HYPH</name>
<dbReference type="RefSeq" id="WP_054361802.1">
    <property type="nucleotide sequence ID" value="NZ_LJYW01000001.1"/>
</dbReference>
<evidence type="ECO:0000259" key="1">
    <source>
        <dbReference type="PROSITE" id="PS50968"/>
    </source>
</evidence>
<dbReference type="InterPro" id="IPR011053">
    <property type="entry name" value="Single_hybrid_motif"/>
</dbReference>
<dbReference type="AlphaFoldDB" id="A0A0P6VWT5"/>
<dbReference type="STRING" id="665126.ABB55_02575"/>
<reference evidence="2 3" key="1">
    <citation type="submission" date="2015-09" db="EMBL/GenBank/DDBJ databases">
        <authorList>
            <person name="Jackson K.R."/>
            <person name="Lunt B.L."/>
            <person name="Fisher J.N.B."/>
            <person name="Gardner A.V."/>
            <person name="Bailey M.E."/>
            <person name="Deus L.M."/>
            <person name="Earl A.S."/>
            <person name="Gibby P.D."/>
            <person name="Hartmann K.A."/>
            <person name="Liu J.E."/>
            <person name="Manci A.M."/>
            <person name="Nielsen D.A."/>
            <person name="Solomon M.B."/>
            <person name="Breakwell D.P."/>
            <person name="Burnett S.H."/>
            <person name="Grose J.H."/>
        </authorList>
    </citation>
    <scope>NUCLEOTIDE SEQUENCE [LARGE SCALE GENOMIC DNA]</scope>
    <source>
        <strain evidence="2 3">16</strain>
    </source>
</reference>